<evidence type="ECO:0000313" key="4">
    <source>
        <dbReference type="EMBL" id="KQJ87325.1"/>
    </source>
</evidence>
<dbReference type="RefSeq" id="XP_014758640.1">
    <property type="nucleotide sequence ID" value="XM_014903154.2"/>
</dbReference>
<dbReference type="GeneID" id="100828820"/>
<gene>
    <name evidence="5" type="primary">LOC100828820</name>
    <name evidence="4" type="ORF">BRADI_4g10380v3</name>
</gene>
<feature type="transmembrane region" description="Helical" evidence="2">
    <location>
        <begin position="12"/>
        <end position="33"/>
    </location>
</feature>
<dbReference type="OMA" id="CCIRIIS"/>
<feature type="transmembrane region" description="Helical" evidence="2">
    <location>
        <begin position="130"/>
        <end position="147"/>
    </location>
</feature>
<keyword evidence="2" id="KW-1133">Transmembrane helix</keyword>
<dbReference type="PANTHER" id="PTHR31325">
    <property type="entry name" value="OS01G0798800 PROTEIN-RELATED"/>
    <property type="match status" value="1"/>
</dbReference>
<keyword evidence="6" id="KW-1185">Reference proteome</keyword>
<dbReference type="RefSeq" id="XP_010237422.1">
    <property type="nucleotide sequence ID" value="XM_010239120.3"/>
</dbReference>
<dbReference type="eggNOG" id="ENOG502RRRF">
    <property type="taxonomic scope" value="Eukaryota"/>
</dbReference>
<reference evidence="5" key="3">
    <citation type="submission" date="2018-08" db="UniProtKB">
        <authorList>
            <consortium name="EnsemblPlants"/>
        </authorList>
    </citation>
    <scope>IDENTIFICATION</scope>
    <source>
        <strain evidence="5">cv. Bd21</strain>
    </source>
</reference>
<dbReference type="CDD" id="cd06503">
    <property type="entry name" value="ATP-synt_Fo_b"/>
    <property type="match status" value="1"/>
</dbReference>
<dbReference type="Pfam" id="PF13968">
    <property type="entry name" value="DUF4220"/>
    <property type="match status" value="1"/>
</dbReference>
<dbReference type="FunCoup" id="I1IJH2">
    <property type="interactions" value="9"/>
</dbReference>
<name>I1IJH2_BRADI</name>
<evidence type="ECO:0000256" key="1">
    <source>
        <dbReference type="SAM" id="MobiDB-lite"/>
    </source>
</evidence>
<dbReference type="RefSeq" id="XP_014758637.1">
    <property type="nucleotide sequence ID" value="XM_014903151.2"/>
</dbReference>
<evidence type="ECO:0000259" key="3">
    <source>
        <dbReference type="Pfam" id="PF13968"/>
    </source>
</evidence>
<proteinExistence type="predicted"/>
<reference evidence="4" key="2">
    <citation type="submission" date="2017-06" db="EMBL/GenBank/DDBJ databases">
        <title>WGS assembly of Brachypodium distachyon.</title>
        <authorList>
            <consortium name="The International Brachypodium Initiative"/>
            <person name="Lucas S."/>
            <person name="Harmon-Smith M."/>
            <person name="Lail K."/>
            <person name="Tice H."/>
            <person name="Grimwood J."/>
            <person name="Bruce D."/>
            <person name="Barry K."/>
            <person name="Shu S."/>
            <person name="Lindquist E."/>
            <person name="Wang M."/>
            <person name="Pitluck S."/>
            <person name="Vogel J.P."/>
            <person name="Garvin D.F."/>
            <person name="Mockler T.C."/>
            <person name="Schmutz J."/>
            <person name="Rokhsar D."/>
            <person name="Bevan M.W."/>
        </authorList>
    </citation>
    <scope>NUCLEOTIDE SEQUENCE</scope>
    <source>
        <strain evidence="4">Bd21</strain>
    </source>
</reference>
<evidence type="ECO:0000313" key="5">
    <source>
        <dbReference type="EnsemblPlants" id="KQJ87325"/>
    </source>
</evidence>
<dbReference type="EMBL" id="CM000883">
    <property type="protein sequence ID" value="KQJ87325.1"/>
    <property type="molecule type" value="Genomic_DNA"/>
</dbReference>
<feature type="transmembrane region" description="Helical" evidence="2">
    <location>
        <begin position="77"/>
        <end position="97"/>
    </location>
</feature>
<dbReference type="Gramene" id="KQJ87325">
    <property type="protein sequence ID" value="KQJ87325"/>
    <property type="gene ID" value="BRADI_4g10380v3"/>
</dbReference>
<dbReference type="RefSeq" id="XP_014758642.1">
    <property type="nucleotide sequence ID" value="XM_014903156.2"/>
</dbReference>
<evidence type="ECO:0000256" key="2">
    <source>
        <dbReference type="SAM" id="Phobius"/>
    </source>
</evidence>
<dbReference type="KEGG" id="bdi:100828820"/>
<keyword evidence="2" id="KW-0472">Membrane</keyword>
<dbReference type="HOGENOM" id="CLU_009180_5_2_1"/>
<protein>
    <recommendedName>
        <fullName evidence="3">DUF4220 domain-containing protein</fullName>
    </recommendedName>
</protein>
<dbReference type="RefSeq" id="XP_024319060.1">
    <property type="nucleotide sequence ID" value="XM_024463292.1"/>
</dbReference>
<feature type="compositionally biased region" description="Basic and acidic residues" evidence="1">
    <location>
        <begin position="515"/>
        <end position="541"/>
    </location>
</feature>
<accession>I1IJH2</accession>
<dbReference type="RefSeq" id="XP_014758641.1">
    <property type="nucleotide sequence ID" value="XM_014903155.2"/>
</dbReference>
<keyword evidence="2" id="KW-0812">Transmembrane</keyword>
<feature type="transmembrane region" description="Helical" evidence="2">
    <location>
        <begin position="104"/>
        <end position="124"/>
    </location>
</feature>
<feature type="region of interest" description="Disordered" evidence="1">
    <location>
        <begin position="476"/>
        <end position="541"/>
    </location>
</feature>
<dbReference type="RefSeq" id="XP_014758643.1">
    <property type="nucleotide sequence ID" value="XM_014903157.2"/>
</dbReference>
<organism evidence="4">
    <name type="scientific">Brachypodium distachyon</name>
    <name type="common">Purple false brome</name>
    <name type="synonym">Trachynia distachya</name>
    <dbReference type="NCBI Taxonomy" id="15368"/>
    <lineage>
        <taxon>Eukaryota</taxon>
        <taxon>Viridiplantae</taxon>
        <taxon>Streptophyta</taxon>
        <taxon>Embryophyta</taxon>
        <taxon>Tracheophyta</taxon>
        <taxon>Spermatophyta</taxon>
        <taxon>Magnoliopsida</taxon>
        <taxon>Liliopsida</taxon>
        <taxon>Poales</taxon>
        <taxon>Poaceae</taxon>
        <taxon>BOP clade</taxon>
        <taxon>Pooideae</taxon>
        <taxon>Stipodae</taxon>
        <taxon>Brachypodieae</taxon>
        <taxon>Brachypodium</taxon>
    </lineage>
</organism>
<feature type="transmembrane region" description="Helical" evidence="2">
    <location>
        <begin position="292"/>
        <end position="315"/>
    </location>
</feature>
<dbReference type="STRING" id="15368.I1IJH2"/>
<dbReference type="OrthoDB" id="674692at2759"/>
<sequence>MARSLPQVWNEWGIQILVLLSFAWQVLLLVSAGIRRRGPPAPLRLLLWLMYLLADSTAIYALGHLSFTSKSQEHKLVAFWAPFLLVHLGGPDNITAYSLEDNRLWLRHLFTLSVQVMGAAFVIYKYVVGTGTFLLIACTLMFAVGMLKYGERTWALKCGNMDSIRSTVDMSMDDDYRSAFSAGLRFPFPDGSDDHTDEEFLLAAHSLFHMCKSLFADLSIMLSGFKLFSVGVHTKKSKSDLYKLVELELSLMYDILYTKAAVIHTWYGCCIRVVSLLGTVAAVLLFQFSDKLGYNVADVVITYILLVGALVLEFISSLKAAGSTWTCAMLYCMGSGWLLKVLKSLRLYARAASKRGWSGSIGQFSMFHLCTRDITELGSRVAPWIRLEDKWNKMHFAGTTILKPDLKELLLEKLPKMDVRESRGIQILETRKFDKDLAEWSHWSVTTSFDESILVWHIATVVYLCESKRKRDAAAERAEAEQVRNDAEAAQAKKDVETAQGKKHDKAAQATEEAIAEKARKDAEAEKERNDAEAEKARKEAEAEKARKEAIKHAGAIQVLSNYMMFLLVSKPEMLPGPIRQSQYAHSCNILDQLWSQGSTNQAETKLAQPSIENPPVGSTSQAEPRVIQPCENPLVVLKKWFRRAWEGVKKLFCQDGPGGSITPQIQMLSRKMLRTFRDITAGEHLATQVKSLGATIDGAACIYGLTLAEELLRIESSKPDLLEAMFEVWVEMLCYAAHHCSRDAHARQLNSGGEFITVVWLLTQHILMRPQLARQSKKQSSANPGGVVADIV</sequence>
<feature type="compositionally biased region" description="Basic and acidic residues" evidence="1">
    <location>
        <begin position="476"/>
        <end position="502"/>
    </location>
</feature>
<feature type="transmembrane region" description="Helical" evidence="2">
    <location>
        <begin position="45"/>
        <end position="65"/>
    </location>
</feature>
<dbReference type="Pfam" id="PF04578">
    <property type="entry name" value="DUF594"/>
    <property type="match status" value="1"/>
</dbReference>
<reference evidence="4 5" key="1">
    <citation type="journal article" date="2010" name="Nature">
        <title>Genome sequencing and analysis of the model grass Brachypodium distachyon.</title>
        <authorList>
            <consortium name="International Brachypodium Initiative"/>
        </authorList>
    </citation>
    <scope>NUCLEOTIDE SEQUENCE [LARGE SCALE GENOMIC DNA]</scope>
    <source>
        <strain evidence="4 5">Bd21</strain>
    </source>
</reference>
<feature type="domain" description="DUF4220" evidence="3">
    <location>
        <begin position="48"/>
        <end position="368"/>
    </location>
</feature>
<dbReference type="EnsemblPlants" id="KQJ87325">
    <property type="protein sequence ID" value="KQJ87325"/>
    <property type="gene ID" value="BRADI_4g10380v3"/>
</dbReference>
<dbReference type="RefSeq" id="XP_010237421.1">
    <property type="nucleotide sequence ID" value="XM_010239119.3"/>
</dbReference>
<dbReference type="AlphaFoldDB" id="I1IJH2"/>
<dbReference type="RefSeq" id="XP_014758638.1">
    <property type="nucleotide sequence ID" value="XM_014903152.2"/>
</dbReference>
<dbReference type="Proteomes" id="UP000008810">
    <property type="component" value="Chromosome 4"/>
</dbReference>
<feature type="transmembrane region" description="Helical" evidence="2">
    <location>
        <begin position="265"/>
        <end position="286"/>
    </location>
</feature>
<feature type="transmembrane region" description="Helical" evidence="2">
    <location>
        <begin position="322"/>
        <end position="339"/>
    </location>
</feature>
<evidence type="ECO:0000313" key="6">
    <source>
        <dbReference type="Proteomes" id="UP000008810"/>
    </source>
</evidence>
<dbReference type="RefSeq" id="XP_010237423.1">
    <property type="nucleotide sequence ID" value="XM_010239121.3"/>
</dbReference>
<dbReference type="ExpressionAtlas" id="I1IJH2">
    <property type="expression patterns" value="baseline"/>
</dbReference>
<dbReference type="InterPro" id="IPR025315">
    <property type="entry name" value="DUF4220"/>
</dbReference>
<dbReference type="RefSeq" id="XP_014758636.1">
    <property type="nucleotide sequence ID" value="XM_014903150.2"/>
</dbReference>
<dbReference type="InterPro" id="IPR007658">
    <property type="entry name" value="DUF594"/>
</dbReference>